<organism evidence="2 3">
    <name type="scientific">Methylomarinovum caldicuralii</name>
    <dbReference type="NCBI Taxonomy" id="438856"/>
    <lineage>
        <taxon>Bacteria</taxon>
        <taxon>Pseudomonadati</taxon>
        <taxon>Pseudomonadota</taxon>
        <taxon>Gammaproteobacteria</taxon>
        <taxon>Methylococcales</taxon>
        <taxon>Methylothermaceae</taxon>
        <taxon>Methylomarinovum</taxon>
    </lineage>
</organism>
<dbReference type="Proteomes" id="UP001321825">
    <property type="component" value="Chromosome"/>
</dbReference>
<keyword evidence="3" id="KW-1185">Reference proteome</keyword>
<evidence type="ECO:0008006" key="4">
    <source>
        <dbReference type="Google" id="ProtNLM"/>
    </source>
</evidence>
<feature type="chain" id="PRO_5043941923" description="YfdX protein" evidence="1">
    <location>
        <begin position="25"/>
        <end position="304"/>
    </location>
</feature>
<evidence type="ECO:0000313" key="3">
    <source>
        <dbReference type="Proteomes" id="UP001321825"/>
    </source>
</evidence>
<evidence type="ECO:0000313" key="2">
    <source>
        <dbReference type="EMBL" id="BCX81008.1"/>
    </source>
</evidence>
<dbReference type="KEGG" id="mcau:MIT9_P0586"/>
<reference evidence="3" key="1">
    <citation type="journal article" date="2024" name="Int. J. Syst. Evol. Microbiol.">
        <title>Methylomarinovum tepidoasis sp. nov., a moderately thermophilic methanotroph of the family Methylothermaceae isolated from a deep-sea hydrothermal field.</title>
        <authorList>
            <person name="Hirayama H."/>
            <person name="Takaki Y."/>
            <person name="Abe M."/>
            <person name="Miyazaki M."/>
            <person name="Uematsu K."/>
            <person name="Matsui Y."/>
            <person name="Takai K."/>
        </authorList>
    </citation>
    <scope>NUCLEOTIDE SEQUENCE [LARGE SCALE GENOMIC DNA]</scope>
    <source>
        <strain evidence="3">IT-9</strain>
    </source>
</reference>
<dbReference type="AlphaFoldDB" id="A0AAU9CMB8"/>
<proteinExistence type="predicted"/>
<name>A0AAU9CMB8_9GAMM</name>
<sequence>MRMKTFWHLAGLSLFLIATAPAQAAGKDHQATRQEVQPQVRAEQQKAISRGEEAVVKEAAEAVLATNAALAALEAGKSKEALAHLEIANGKLSLLIARRPELGLIPVDSEAIIIDFEGDLKAIRKVVDEAKDLLDDGKVQDARALLTPLASEIRITTTNLPLALYPDIIKKVAPLIDQGKIKEAKETLIEALNTLVITESVIPIPVLRAEAMLRKADELAHAKQPKGDEILRYLENAKYQLRVAQALGYGDIDKDYKPLYKQIEDLEKQVKRQKWGERLNQMMAKLRKAVGGFRTEVSKPQRAE</sequence>
<accession>A0AAU9CMB8</accession>
<protein>
    <recommendedName>
        <fullName evidence="4">YfdX protein</fullName>
    </recommendedName>
</protein>
<dbReference type="InterPro" id="IPR021236">
    <property type="entry name" value="Uncharacterised_YfdX"/>
</dbReference>
<evidence type="ECO:0000256" key="1">
    <source>
        <dbReference type="SAM" id="SignalP"/>
    </source>
</evidence>
<keyword evidence="1" id="KW-0732">Signal</keyword>
<dbReference type="Pfam" id="PF10938">
    <property type="entry name" value="YfdX"/>
    <property type="match status" value="1"/>
</dbReference>
<feature type="signal peptide" evidence="1">
    <location>
        <begin position="1"/>
        <end position="24"/>
    </location>
</feature>
<dbReference type="EMBL" id="AP024714">
    <property type="protein sequence ID" value="BCX81008.1"/>
    <property type="molecule type" value="Genomic_DNA"/>
</dbReference>
<gene>
    <name evidence="2" type="ORF">MIT9_P0586</name>
</gene>